<evidence type="ECO:0000256" key="3">
    <source>
        <dbReference type="ARBA" id="ARBA00022448"/>
    </source>
</evidence>
<dbReference type="EMBL" id="AAOW01000017">
    <property type="protein sequence ID" value="EAR60481.1"/>
    <property type="molecule type" value="Genomic_DNA"/>
</dbReference>
<evidence type="ECO:0000256" key="1">
    <source>
        <dbReference type="ARBA" id="ARBA00004429"/>
    </source>
</evidence>
<feature type="transmembrane region" description="Helical" evidence="10">
    <location>
        <begin position="92"/>
        <end position="110"/>
    </location>
</feature>
<feature type="transmembrane region" description="Helical" evidence="10">
    <location>
        <begin position="63"/>
        <end position="86"/>
    </location>
</feature>
<dbReference type="SUPFAM" id="SSF161098">
    <property type="entry name" value="MetI-like"/>
    <property type="match status" value="1"/>
</dbReference>
<dbReference type="PROSITE" id="PS50928">
    <property type="entry name" value="ABC_TM1"/>
    <property type="match status" value="1"/>
</dbReference>
<accession>A0A7U8C486</accession>
<comment type="similarity">
    <text evidence="2">Belongs to the binding-protein-dependent transport system permease family. HisMQ subfamily.</text>
</comment>
<evidence type="ECO:0000256" key="10">
    <source>
        <dbReference type="RuleBase" id="RU363032"/>
    </source>
</evidence>
<reference evidence="12 13" key="1">
    <citation type="submission" date="2006-02" db="EMBL/GenBank/DDBJ databases">
        <authorList>
            <person name="Pinhassi J."/>
            <person name="Pedros-Alio C."/>
            <person name="Ferriera S."/>
            <person name="Johnson J."/>
            <person name="Kravitz S."/>
            <person name="Halpern A."/>
            <person name="Remington K."/>
            <person name="Beeson K."/>
            <person name="Tran B."/>
            <person name="Rogers Y.-H."/>
            <person name="Friedman R."/>
            <person name="Venter J.C."/>
        </authorList>
    </citation>
    <scope>NUCLEOTIDE SEQUENCE [LARGE SCALE GENOMIC DNA]</scope>
    <source>
        <strain evidence="12 13">MED92</strain>
    </source>
</reference>
<sequence length="230" mass="24901">MDLQGFGHLLISGAWITIQLAVCSLFVGLLFGIIGASAKLSSSKIANTLGNGYTLFVRGMPELLLVLTIYFGSSAVLMAIASLFGYDEYIELSPFVAGVTALSIAFGAYATEVFRSAMMEIPKGQREAAVALGMTRFQTFRRIVLPQVWRLALPGLGNLFLVLLKDTALVSVIGLNELMRQTAVAVGNTKEPFTFYFAAAMVYLLMTSISMAGLYLLERRANRGYQGARA</sequence>
<feature type="transmembrane region" description="Helical" evidence="10">
    <location>
        <begin position="151"/>
        <end position="175"/>
    </location>
</feature>
<dbReference type="PANTHER" id="PTHR30133">
    <property type="entry name" value="CATIONIC AMINO ACID TRANSPORTER, MEMBRANE COMPONENT"/>
    <property type="match status" value="1"/>
</dbReference>
<dbReference type="InterPro" id="IPR035906">
    <property type="entry name" value="MetI-like_sf"/>
</dbReference>
<dbReference type="RefSeq" id="WP_007019494.1">
    <property type="nucleotide sequence ID" value="NZ_CH724125.1"/>
</dbReference>
<feature type="domain" description="ABC transmembrane type-1" evidence="11">
    <location>
        <begin position="14"/>
        <end position="214"/>
    </location>
</feature>
<comment type="caution">
    <text evidence="12">The sequence shown here is derived from an EMBL/GenBank/DDBJ whole genome shotgun (WGS) entry which is preliminary data.</text>
</comment>
<evidence type="ECO:0000259" key="11">
    <source>
        <dbReference type="PROSITE" id="PS50928"/>
    </source>
</evidence>
<evidence type="ECO:0000313" key="12">
    <source>
        <dbReference type="EMBL" id="EAR60481.1"/>
    </source>
</evidence>
<evidence type="ECO:0000313" key="13">
    <source>
        <dbReference type="Proteomes" id="UP000002171"/>
    </source>
</evidence>
<dbReference type="NCBIfam" id="TIGR01726">
    <property type="entry name" value="HEQRo_perm_3TM"/>
    <property type="match status" value="1"/>
</dbReference>
<evidence type="ECO:0000256" key="9">
    <source>
        <dbReference type="ARBA" id="ARBA00023136"/>
    </source>
</evidence>
<keyword evidence="9 10" id="KW-0472">Membrane</keyword>
<dbReference type="GO" id="GO:0022857">
    <property type="term" value="F:transmembrane transporter activity"/>
    <property type="evidence" value="ECO:0007669"/>
    <property type="project" value="InterPro"/>
</dbReference>
<keyword evidence="4" id="KW-1003">Cell membrane</keyword>
<dbReference type="Gene3D" id="1.10.3720.10">
    <property type="entry name" value="MetI-like"/>
    <property type="match status" value="1"/>
</dbReference>
<dbReference type="CDD" id="cd06261">
    <property type="entry name" value="TM_PBP2"/>
    <property type="match status" value="1"/>
</dbReference>
<keyword evidence="7" id="KW-0029">Amino-acid transport</keyword>
<dbReference type="AlphaFoldDB" id="A0A7U8C486"/>
<dbReference type="InterPro" id="IPR010065">
    <property type="entry name" value="AA_ABC_transptr_permease_3TM"/>
</dbReference>
<feature type="transmembrane region" description="Helical" evidence="10">
    <location>
        <begin position="195"/>
        <end position="217"/>
    </location>
</feature>
<organism evidence="12 13">
    <name type="scientific">Neptuniibacter caesariensis</name>
    <dbReference type="NCBI Taxonomy" id="207954"/>
    <lineage>
        <taxon>Bacteria</taxon>
        <taxon>Pseudomonadati</taxon>
        <taxon>Pseudomonadota</taxon>
        <taxon>Gammaproteobacteria</taxon>
        <taxon>Oceanospirillales</taxon>
        <taxon>Oceanospirillaceae</taxon>
        <taxon>Neptuniibacter</taxon>
    </lineage>
</organism>
<dbReference type="GO" id="GO:0006865">
    <property type="term" value="P:amino acid transport"/>
    <property type="evidence" value="ECO:0007669"/>
    <property type="project" value="UniProtKB-KW"/>
</dbReference>
<keyword evidence="13" id="KW-1185">Reference proteome</keyword>
<evidence type="ECO:0000256" key="5">
    <source>
        <dbReference type="ARBA" id="ARBA00022519"/>
    </source>
</evidence>
<keyword evidence="5" id="KW-0997">Cell inner membrane</keyword>
<dbReference type="Pfam" id="PF00528">
    <property type="entry name" value="BPD_transp_1"/>
    <property type="match status" value="1"/>
</dbReference>
<feature type="transmembrane region" description="Helical" evidence="10">
    <location>
        <begin position="6"/>
        <end position="34"/>
    </location>
</feature>
<keyword evidence="3 10" id="KW-0813">Transport</keyword>
<evidence type="ECO:0000256" key="4">
    <source>
        <dbReference type="ARBA" id="ARBA00022475"/>
    </source>
</evidence>
<dbReference type="GO" id="GO:0043190">
    <property type="term" value="C:ATP-binding cassette (ABC) transporter complex"/>
    <property type="evidence" value="ECO:0007669"/>
    <property type="project" value="InterPro"/>
</dbReference>
<keyword evidence="8 10" id="KW-1133">Transmembrane helix</keyword>
<evidence type="ECO:0000256" key="6">
    <source>
        <dbReference type="ARBA" id="ARBA00022692"/>
    </source>
</evidence>
<evidence type="ECO:0000256" key="8">
    <source>
        <dbReference type="ARBA" id="ARBA00022989"/>
    </source>
</evidence>
<protein>
    <submittedName>
        <fullName evidence="12">ABC basic amino acid transporter, inner membrane subunit</fullName>
    </submittedName>
</protein>
<dbReference type="InterPro" id="IPR051613">
    <property type="entry name" value="ABC_transp_permease_HisMQ"/>
</dbReference>
<evidence type="ECO:0000256" key="2">
    <source>
        <dbReference type="ARBA" id="ARBA00010072"/>
    </source>
</evidence>
<proteinExistence type="inferred from homology"/>
<name>A0A7U8C486_NEPCE</name>
<evidence type="ECO:0000256" key="7">
    <source>
        <dbReference type="ARBA" id="ARBA00022970"/>
    </source>
</evidence>
<dbReference type="OrthoDB" id="9815029at2"/>
<dbReference type="PANTHER" id="PTHR30133:SF2">
    <property type="entry name" value="ARGININE ABC TRANSPORTER PERMEASE PROTEIN ARTQ"/>
    <property type="match status" value="1"/>
</dbReference>
<dbReference type="InterPro" id="IPR000515">
    <property type="entry name" value="MetI-like"/>
</dbReference>
<gene>
    <name evidence="12" type="ORF">MED92_09131</name>
</gene>
<keyword evidence="6 10" id="KW-0812">Transmembrane</keyword>
<dbReference type="Proteomes" id="UP000002171">
    <property type="component" value="Unassembled WGS sequence"/>
</dbReference>
<comment type="subcellular location">
    <subcellularLocation>
        <location evidence="1">Cell inner membrane</location>
        <topology evidence="1">Multi-pass membrane protein</topology>
    </subcellularLocation>
    <subcellularLocation>
        <location evidence="10">Cell membrane</location>
        <topology evidence="10">Multi-pass membrane protein</topology>
    </subcellularLocation>
</comment>